<dbReference type="PANTHER" id="PTHR43401">
    <property type="entry name" value="L-THREONINE 3-DEHYDROGENASE"/>
    <property type="match status" value="1"/>
</dbReference>
<dbReference type="PANTHER" id="PTHR43401:SF5">
    <property type="entry name" value="ALCOHOL DEHYDROGENASE-RELATED"/>
    <property type="match status" value="1"/>
</dbReference>
<evidence type="ECO:0000259" key="4">
    <source>
        <dbReference type="SMART" id="SM00829"/>
    </source>
</evidence>
<keyword evidence="2" id="KW-0862">Zinc</keyword>
<dbReference type="PROSITE" id="PS00059">
    <property type="entry name" value="ADH_ZINC"/>
    <property type="match status" value="1"/>
</dbReference>
<dbReference type="SUPFAM" id="SSF51735">
    <property type="entry name" value="NAD(P)-binding Rossmann-fold domains"/>
    <property type="match status" value="1"/>
</dbReference>
<dbReference type="Gene3D" id="3.90.180.10">
    <property type="entry name" value="Medium-chain alcohol dehydrogenases, catalytic domain"/>
    <property type="match status" value="1"/>
</dbReference>
<keyword evidence="3" id="KW-0560">Oxidoreductase</keyword>
<dbReference type="InterPro" id="IPR036291">
    <property type="entry name" value="NAD(P)-bd_dom_sf"/>
</dbReference>
<feature type="domain" description="Enoyl reductase (ER)" evidence="4">
    <location>
        <begin position="7"/>
        <end position="273"/>
    </location>
</feature>
<dbReference type="SUPFAM" id="SSF50129">
    <property type="entry name" value="GroES-like"/>
    <property type="match status" value="1"/>
</dbReference>
<comment type="caution">
    <text evidence="5">The sequence shown here is derived from an EMBL/GenBank/DDBJ whole genome shotgun (WGS) entry which is preliminary data.</text>
</comment>
<keyword evidence="1" id="KW-0479">Metal-binding</keyword>
<evidence type="ECO:0000313" key="5">
    <source>
        <dbReference type="EMBL" id="GAH52770.1"/>
    </source>
</evidence>
<dbReference type="InterPro" id="IPR013149">
    <property type="entry name" value="ADH-like_C"/>
</dbReference>
<dbReference type="InterPro" id="IPR050129">
    <property type="entry name" value="Zn_alcohol_dh"/>
</dbReference>
<dbReference type="InterPro" id="IPR020843">
    <property type="entry name" value="ER"/>
</dbReference>
<evidence type="ECO:0000256" key="2">
    <source>
        <dbReference type="ARBA" id="ARBA00022833"/>
    </source>
</evidence>
<dbReference type="InterPro" id="IPR002328">
    <property type="entry name" value="ADH_Zn_CS"/>
</dbReference>
<dbReference type="EMBL" id="BARU01016803">
    <property type="protein sequence ID" value="GAH52770.1"/>
    <property type="molecule type" value="Genomic_DNA"/>
</dbReference>
<evidence type="ECO:0000256" key="3">
    <source>
        <dbReference type="ARBA" id="ARBA00023002"/>
    </source>
</evidence>
<dbReference type="InterPro" id="IPR011032">
    <property type="entry name" value="GroES-like_sf"/>
</dbReference>
<feature type="non-terminal residue" evidence="5">
    <location>
        <position position="280"/>
    </location>
</feature>
<name>X1H6Q5_9ZZZZ</name>
<sequence length="280" mass="30173">MHGVVLASKKRVDVREFPDPYPGPNEVVIETKASALCRSDLSTYHGESVLEEKDEKKEEVIILGHEPCGIVKEIGPNVKDLEEGERVAVYLAIGCSHCKYCRSGYFMLCPKRKCIGDDVHGGNADLLLVPAENCLKIPEGMSFVEGALSTDKVGTLYHAVKRLGISGRDKVAIFGVGPMGSVGALIAKAFGAVVYVVDSVESRLYLMNKLGIDQQIDASQYDPVKVIQDLTKGEGVDVAIDCSGNPIAENNALNSVKKLGRVAFIGESKKLVIDPSNQLI</sequence>
<dbReference type="Gene3D" id="3.40.50.720">
    <property type="entry name" value="NAD(P)-binding Rossmann-like Domain"/>
    <property type="match status" value="1"/>
</dbReference>
<proteinExistence type="predicted"/>
<organism evidence="5">
    <name type="scientific">marine sediment metagenome</name>
    <dbReference type="NCBI Taxonomy" id="412755"/>
    <lineage>
        <taxon>unclassified sequences</taxon>
        <taxon>metagenomes</taxon>
        <taxon>ecological metagenomes</taxon>
    </lineage>
</organism>
<dbReference type="AlphaFoldDB" id="X1H6Q5"/>
<protein>
    <recommendedName>
        <fullName evidence="4">Enoyl reductase (ER) domain-containing protein</fullName>
    </recommendedName>
</protein>
<dbReference type="GO" id="GO:0008270">
    <property type="term" value="F:zinc ion binding"/>
    <property type="evidence" value="ECO:0007669"/>
    <property type="project" value="InterPro"/>
</dbReference>
<gene>
    <name evidence="5" type="ORF">S03H2_27908</name>
</gene>
<accession>X1H6Q5</accession>
<reference evidence="5" key="1">
    <citation type="journal article" date="2014" name="Front. Microbiol.">
        <title>High frequency of phylogenetically diverse reductive dehalogenase-homologous genes in deep subseafloor sedimentary metagenomes.</title>
        <authorList>
            <person name="Kawai M."/>
            <person name="Futagami T."/>
            <person name="Toyoda A."/>
            <person name="Takaki Y."/>
            <person name="Nishi S."/>
            <person name="Hori S."/>
            <person name="Arai W."/>
            <person name="Tsubouchi T."/>
            <person name="Morono Y."/>
            <person name="Uchiyama I."/>
            <person name="Ito T."/>
            <person name="Fujiyama A."/>
            <person name="Inagaki F."/>
            <person name="Takami H."/>
        </authorList>
    </citation>
    <scope>NUCLEOTIDE SEQUENCE</scope>
    <source>
        <strain evidence="5">Expedition CK06-06</strain>
    </source>
</reference>
<dbReference type="Pfam" id="PF00107">
    <property type="entry name" value="ADH_zinc_N"/>
    <property type="match status" value="1"/>
</dbReference>
<dbReference type="GO" id="GO:0016491">
    <property type="term" value="F:oxidoreductase activity"/>
    <property type="evidence" value="ECO:0007669"/>
    <property type="project" value="UniProtKB-KW"/>
</dbReference>
<dbReference type="InterPro" id="IPR013154">
    <property type="entry name" value="ADH-like_N"/>
</dbReference>
<dbReference type="SMART" id="SM00829">
    <property type="entry name" value="PKS_ER"/>
    <property type="match status" value="1"/>
</dbReference>
<evidence type="ECO:0000256" key="1">
    <source>
        <dbReference type="ARBA" id="ARBA00022723"/>
    </source>
</evidence>
<dbReference type="Pfam" id="PF08240">
    <property type="entry name" value="ADH_N"/>
    <property type="match status" value="1"/>
</dbReference>